<evidence type="ECO:0000313" key="11">
    <source>
        <dbReference type="EMBL" id="SFM47963.1"/>
    </source>
</evidence>
<dbReference type="AlphaFoldDB" id="A0A1I4R7T9"/>
<dbReference type="SUPFAM" id="SSF54373">
    <property type="entry name" value="FAD-linked reductases, C-terminal domain"/>
    <property type="match status" value="1"/>
</dbReference>
<dbReference type="Gene3D" id="3.50.50.60">
    <property type="entry name" value="FAD/NAD(P)-binding domain"/>
    <property type="match status" value="1"/>
</dbReference>
<comment type="cofactor">
    <cofactor evidence="1">
        <name>FAD</name>
        <dbReference type="ChEBI" id="CHEBI:57692"/>
    </cofactor>
</comment>
<feature type="binding site" evidence="9">
    <location>
        <begin position="49"/>
        <end position="50"/>
    </location>
    <ligand>
        <name>FAD</name>
        <dbReference type="ChEBI" id="CHEBI:57692"/>
    </ligand>
</feature>
<dbReference type="PANTHER" id="PTHR10742:SF410">
    <property type="entry name" value="LYSINE-SPECIFIC HISTONE DEMETHYLASE 2"/>
    <property type="match status" value="1"/>
</dbReference>
<dbReference type="RefSeq" id="WP_093393137.1">
    <property type="nucleotide sequence ID" value="NZ_FOUU01000001.1"/>
</dbReference>
<feature type="binding site" evidence="9">
    <location>
        <position position="345"/>
    </location>
    <ligand>
        <name>substrate</name>
    </ligand>
</feature>
<accession>A0A1I4R7T9</accession>
<organism evidence="11 12">
    <name type="scientific">Thermodesulforhabdus norvegica</name>
    <dbReference type="NCBI Taxonomy" id="39841"/>
    <lineage>
        <taxon>Bacteria</taxon>
        <taxon>Pseudomonadati</taxon>
        <taxon>Thermodesulfobacteriota</taxon>
        <taxon>Syntrophobacteria</taxon>
        <taxon>Syntrophobacterales</taxon>
        <taxon>Thermodesulforhabdaceae</taxon>
        <taxon>Thermodesulforhabdus</taxon>
    </lineage>
</organism>
<evidence type="ECO:0000256" key="3">
    <source>
        <dbReference type="ARBA" id="ARBA00005833"/>
    </source>
</evidence>
<dbReference type="EC" id="1.13.12.3" evidence="4"/>
<evidence type="ECO:0000259" key="10">
    <source>
        <dbReference type="Pfam" id="PF01593"/>
    </source>
</evidence>
<evidence type="ECO:0000256" key="1">
    <source>
        <dbReference type="ARBA" id="ARBA00001974"/>
    </source>
</evidence>
<dbReference type="PRINTS" id="PR00757">
    <property type="entry name" value="AMINEOXDASEF"/>
</dbReference>
<comment type="similarity">
    <text evidence="3">Belongs to the tryptophan 2-monooxygenase family.</text>
</comment>
<sequence>MSEKGDKWTIHRRSPSADLPSVIVVGAGMAGAVCARILHDSGFRVTVLEARNRPGGRIWTDRQAGLPCDLGATWIHGVKNNPLTRWCDSRGFHYVVWPKRDPLFYERGGVVGSFHGLFMKLARELFPSGVLALGTKLRIQCRHFIGLDGDVPLADWFVTLRGRKPLPEILQRFLYWCEGIIEAIEGGTLARISLAEWNPMEYHQKSAVLLEGMDVFIRDALTGIDVHYNQTVKTIGYGNNGVSVVTASDRWNADVVVVTVPLGVLKAGSIVFDPPLPNWKVRAIERIGYADDCVLNKVVLRFPRRFWMKNGDRMGWLPDREEHRGRFSFWIDHDPARDAPVLGGYASSFWAARADRELSDDEIVRAACESLKEMFGPFDFVPDVAVISRWLTDPYSRGSYSYCDYRSSKEDRVLLARPLLDRVYFAGEACHTRDYGTVHGALESGESAAMMIHKRFCGCEVSFSGIPWRD</sequence>
<comment type="catalytic activity">
    <reaction evidence="8">
        <text>L-tryptophan + O2 = indole-3-acetamide + CO2 + H2O</text>
        <dbReference type="Rhea" id="RHEA:16165"/>
        <dbReference type="ChEBI" id="CHEBI:15377"/>
        <dbReference type="ChEBI" id="CHEBI:15379"/>
        <dbReference type="ChEBI" id="CHEBI:16031"/>
        <dbReference type="ChEBI" id="CHEBI:16526"/>
        <dbReference type="ChEBI" id="CHEBI:57912"/>
        <dbReference type="EC" id="1.13.12.3"/>
    </reaction>
</comment>
<dbReference type="InterPro" id="IPR036188">
    <property type="entry name" value="FAD/NAD-bd_sf"/>
</dbReference>
<dbReference type="Proteomes" id="UP000199611">
    <property type="component" value="Unassembled WGS sequence"/>
</dbReference>
<evidence type="ECO:0000256" key="5">
    <source>
        <dbReference type="ARBA" id="ARBA00017871"/>
    </source>
</evidence>
<proteinExistence type="inferred from homology"/>
<feature type="domain" description="Amine oxidase" evidence="10">
    <location>
        <begin position="29"/>
        <end position="450"/>
    </location>
</feature>
<gene>
    <name evidence="11" type="ORF">SAMN05660836_00434</name>
</gene>
<dbReference type="Gene3D" id="3.90.660.10">
    <property type="match status" value="1"/>
</dbReference>
<dbReference type="GO" id="GO:0050361">
    <property type="term" value="F:tryptophan 2-monooxygenase activity"/>
    <property type="evidence" value="ECO:0007669"/>
    <property type="project" value="UniProtKB-EC"/>
</dbReference>
<dbReference type="SUPFAM" id="SSF51905">
    <property type="entry name" value="FAD/NAD(P)-binding domain"/>
    <property type="match status" value="1"/>
</dbReference>
<evidence type="ECO:0000313" key="12">
    <source>
        <dbReference type="Proteomes" id="UP000199611"/>
    </source>
</evidence>
<evidence type="ECO:0000256" key="7">
    <source>
        <dbReference type="ARBA" id="ARBA00023070"/>
    </source>
</evidence>
<dbReference type="GO" id="GO:0009851">
    <property type="term" value="P:auxin biosynthetic process"/>
    <property type="evidence" value="ECO:0007669"/>
    <property type="project" value="UniProtKB-KW"/>
</dbReference>
<comment type="pathway">
    <text evidence="2">Plant hormone metabolism; auxin biosynthesis.</text>
</comment>
<evidence type="ECO:0000256" key="8">
    <source>
        <dbReference type="ARBA" id="ARBA00047321"/>
    </source>
</evidence>
<protein>
    <recommendedName>
        <fullName evidence="5">Tryptophan 2-monooxygenase</fullName>
        <ecNumber evidence="4">1.13.12.3</ecNumber>
    </recommendedName>
</protein>
<reference evidence="11 12" key="1">
    <citation type="submission" date="2016-10" db="EMBL/GenBank/DDBJ databases">
        <authorList>
            <person name="de Groot N.N."/>
        </authorList>
    </citation>
    <scope>NUCLEOTIDE SEQUENCE [LARGE SCALE GENOMIC DNA]</scope>
    <source>
        <strain evidence="11 12">DSM 9990</strain>
    </source>
</reference>
<feature type="binding site" evidence="9">
    <location>
        <position position="232"/>
    </location>
    <ligand>
        <name>FAD</name>
        <dbReference type="ChEBI" id="CHEBI:57692"/>
    </ligand>
</feature>
<dbReference type="STRING" id="39841.SAMN05660836_00434"/>
<name>A0A1I4R7T9_9BACT</name>
<keyword evidence="6" id="KW-0560">Oxidoreductase</keyword>
<keyword evidence="7" id="KW-0073">Auxin biosynthesis</keyword>
<evidence type="ECO:0000256" key="9">
    <source>
        <dbReference type="PIRSR" id="PIRSR601613-1"/>
    </source>
</evidence>
<evidence type="ECO:0000256" key="4">
    <source>
        <dbReference type="ARBA" id="ARBA00012535"/>
    </source>
</evidence>
<keyword evidence="12" id="KW-1185">Reference proteome</keyword>
<dbReference type="PANTHER" id="PTHR10742">
    <property type="entry name" value="FLAVIN MONOAMINE OXIDASE"/>
    <property type="match status" value="1"/>
</dbReference>
<evidence type="ECO:0000256" key="6">
    <source>
        <dbReference type="ARBA" id="ARBA00023002"/>
    </source>
</evidence>
<dbReference type="EMBL" id="FOUU01000001">
    <property type="protein sequence ID" value="SFM47963.1"/>
    <property type="molecule type" value="Genomic_DNA"/>
</dbReference>
<dbReference type="Pfam" id="PF01593">
    <property type="entry name" value="Amino_oxidase"/>
    <property type="match status" value="1"/>
</dbReference>
<dbReference type="OrthoDB" id="9790035at2"/>
<dbReference type="InterPro" id="IPR002937">
    <property type="entry name" value="Amino_oxidase"/>
</dbReference>
<dbReference type="InterPro" id="IPR050281">
    <property type="entry name" value="Flavin_monoamine_oxidase"/>
</dbReference>
<evidence type="ECO:0000256" key="2">
    <source>
        <dbReference type="ARBA" id="ARBA00004814"/>
    </source>
</evidence>
<dbReference type="InterPro" id="IPR001613">
    <property type="entry name" value="Flavin_amine_oxidase"/>
</dbReference>